<dbReference type="Gene3D" id="3.30.70.580">
    <property type="entry name" value="Pseudouridine synthase I, catalytic domain, N-terminal subdomain"/>
    <property type="match status" value="1"/>
</dbReference>
<feature type="binding site" evidence="4 6">
    <location>
        <position position="111"/>
    </location>
    <ligand>
        <name>substrate</name>
    </ligand>
</feature>
<dbReference type="NCBIfam" id="TIGR00071">
    <property type="entry name" value="hisT_truA"/>
    <property type="match status" value="1"/>
</dbReference>
<dbReference type="GO" id="GO:0031119">
    <property type="term" value="P:tRNA pseudouridine synthesis"/>
    <property type="evidence" value="ECO:0007669"/>
    <property type="project" value="UniProtKB-UniRule"/>
</dbReference>
<proteinExistence type="inferred from homology"/>
<dbReference type="PANTHER" id="PTHR11142">
    <property type="entry name" value="PSEUDOURIDYLATE SYNTHASE"/>
    <property type="match status" value="1"/>
</dbReference>
<organism evidence="9 10">
    <name type="scientific">Acetonema longum DSM 6540</name>
    <dbReference type="NCBI Taxonomy" id="1009370"/>
    <lineage>
        <taxon>Bacteria</taxon>
        <taxon>Bacillati</taxon>
        <taxon>Bacillota</taxon>
        <taxon>Negativicutes</taxon>
        <taxon>Acetonemataceae</taxon>
        <taxon>Acetonema</taxon>
    </lineage>
</organism>
<comment type="caution">
    <text evidence="9">The sequence shown here is derived from an EMBL/GenBank/DDBJ whole genome shotgun (WGS) entry which is preliminary data.</text>
</comment>
<dbReference type="SUPFAM" id="SSF55120">
    <property type="entry name" value="Pseudouridine synthase"/>
    <property type="match status" value="1"/>
</dbReference>
<evidence type="ECO:0000256" key="2">
    <source>
        <dbReference type="ARBA" id="ARBA00022694"/>
    </source>
</evidence>
<keyword evidence="3 4" id="KW-0413">Isomerase</keyword>
<dbReference type="PIRSF" id="PIRSF001430">
    <property type="entry name" value="tRNA_psdUrid_synth"/>
    <property type="match status" value="1"/>
</dbReference>
<feature type="active site" description="Nucleophile" evidence="4 5">
    <location>
        <position position="53"/>
    </location>
</feature>
<dbReference type="InterPro" id="IPR020103">
    <property type="entry name" value="PsdUridine_synth_cat_dom_sf"/>
</dbReference>
<dbReference type="Gene3D" id="3.30.70.660">
    <property type="entry name" value="Pseudouridine synthase I, catalytic domain, C-terminal subdomain"/>
    <property type="match status" value="1"/>
</dbReference>
<evidence type="ECO:0000256" key="5">
    <source>
        <dbReference type="PIRSR" id="PIRSR001430-1"/>
    </source>
</evidence>
<dbReference type="GO" id="GO:0003723">
    <property type="term" value="F:RNA binding"/>
    <property type="evidence" value="ECO:0007669"/>
    <property type="project" value="InterPro"/>
</dbReference>
<dbReference type="CDD" id="cd02570">
    <property type="entry name" value="PseudoU_synth_EcTruA"/>
    <property type="match status" value="1"/>
</dbReference>
<feature type="domain" description="Pseudouridine synthase I TruA alpha/beta" evidence="8">
    <location>
        <begin position="149"/>
        <end position="245"/>
    </location>
</feature>
<dbReference type="Proteomes" id="UP000003240">
    <property type="component" value="Unassembled WGS sequence"/>
</dbReference>
<dbReference type="HAMAP" id="MF_00171">
    <property type="entry name" value="TruA"/>
    <property type="match status" value="1"/>
</dbReference>
<dbReference type="OrthoDB" id="9811823at2"/>
<evidence type="ECO:0000313" key="9">
    <source>
        <dbReference type="EMBL" id="EGO65318.1"/>
    </source>
</evidence>
<dbReference type="FunFam" id="3.30.70.580:FF:000001">
    <property type="entry name" value="tRNA pseudouridine synthase A"/>
    <property type="match status" value="1"/>
</dbReference>
<dbReference type="RefSeq" id="WP_004092836.1">
    <property type="nucleotide sequence ID" value="NZ_AFGF01000019.1"/>
</dbReference>
<comment type="subunit">
    <text evidence="4">Homodimer.</text>
</comment>
<dbReference type="PANTHER" id="PTHR11142:SF0">
    <property type="entry name" value="TRNA PSEUDOURIDINE SYNTHASE-LIKE 1"/>
    <property type="match status" value="1"/>
</dbReference>
<name>F7NF63_9FIRM</name>
<comment type="caution">
    <text evidence="4">Lacks conserved residue(s) required for the propagation of feature annotation.</text>
</comment>
<dbReference type="InterPro" id="IPR001406">
    <property type="entry name" value="PsdUridine_synth_TruA"/>
</dbReference>
<dbReference type="STRING" id="1009370.ALO_03441"/>
<comment type="function">
    <text evidence="4">Formation of pseudouridine at positions 38, 39 and 40 in the anticodon stem and loop of transfer RNAs.</text>
</comment>
<dbReference type="InterPro" id="IPR020094">
    <property type="entry name" value="TruA/RsuA/RluB/E/F_N"/>
</dbReference>
<sequence length="245" mass="27189">MERNIRLTISYDGSNYHGFQRQQNALTIQEILEERLSRLFGHHLKITGAGRTDAGVHAWGQVVNFFTTGTIPVERIPAAANGLLPRDIVVKAAATVDADFHARYSAKSKIYIYKVYNHLLPDPFYRNLAWHIKGSLDLAKMRQALAVVQGTHDFSAFRAAGGAAADPVRTMLQTDCRQQSGTIDLLFHGTGFLYHMVRNLTGTLVEIGLGKRPHEDMGPILASKDRNQAGITAPPQGLYLSEIFY</sequence>
<comment type="catalytic activity">
    <reaction evidence="4 7">
        <text>uridine(38/39/40) in tRNA = pseudouridine(38/39/40) in tRNA</text>
        <dbReference type="Rhea" id="RHEA:22376"/>
        <dbReference type="Rhea" id="RHEA-COMP:10085"/>
        <dbReference type="Rhea" id="RHEA-COMP:10087"/>
        <dbReference type="ChEBI" id="CHEBI:65314"/>
        <dbReference type="ChEBI" id="CHEBI:65315"/>
        <dbReference type="EC" id="5.4.99.12"/>
    </reaction>
</comment>
<dbReference type="eggNOG" id="COG0101">
    <property type="taxonomic scope" value="Bacteria"/>
</dbReference>
<accession>F7NF63</accession>
<evidence type="ECO:0000256" key="1">
    <source>
        <dbReference type="ARBA" id="ARBA00009375"/>
    </source>
</evidence>
<evidence type="ECO:0000256" key="3">
    <source>
        <dbReference type="ARBA" id="ARBA00023235"/>
    </source>
</evidence>
<dbReference type="GO" id="GO:0160147">
    <property type="term" value="F:tRNA pseudouridine(38-40) synthase activity"/>
    <property type="evidence" value="ECO:0007669"/>
    <property type="project" value="UniProtKB-EC"/>
</dbReference>
<keyword evidence="2 4" id="KW-0819">tRNA processing</keyword>
<evidence type="ECO:0000256" key="7">
    <source>
        <dbReference type="RuleBase" id="RU003792"/>
    </source>
</evidence>
<evidence type="ECO:0000313" key="10">
    <source>
        <dbReference type="Proteomes" id="UP000003240"/>
    </source>
</evidence>
<protein>
    <recommendedName>
        <fullName evidence="4">tRNA pseudouridine synthase A</fullName>
        <ecNumber evidence="4">5.4.99.12</ecNumber>
    </recommendedName>
    <alternativeName>
        <fullName evidence="4">tRNA pseudouridine(38-40) synthase</fullName>
    </alternativeName>
    <alternativeName>
        <fullName evidence="4">tRNA pseudouridylate synthase I</fullName>
    </alternativeName>
    <alternativeName>
        <fullName evidence="4">tRNA-uridine isomerase I</fullName>
    </alternativeName>
</protein>
<evidence type="ECO:0000256" key="6">
    <source>
        <dbReference type="PIRSR" id="PIRSR001430-2"/>
    </source>
</evidence>
<feature type="domain" description="Pseudouridine synthase I TruA alpha/beta" evidence="8">
    <location>
        <begin position="10"/>
        <end position="105"/>
    </location>
</feature>
<dbReference type="EC" id="5.4.99.12" evidence="4"/>
<dbReference type="AlphaFoldDB" id="F7NF63"/>
<dbReference type="InterPro" id="IPR020095">
    <property type="entry name" value="PsdUridine_synth_TruA_C"/>
</dbReference>
<dbReference type="InterPro" id="IPR020097">
    <property type="entry name" value="PsdUridine_synth_TruA_a/b_dom"/>
</dbReference>
<gene>
    <name evidence="4 9" type="primary">truA</name>
    <name evidence="9" type="ORF">ALO_03441</name>
</gene>
<evidence type="ECO:0000256" key="4">
    <source>
        <dbReference type="HAMAP-Rule" id="MF_00171"/>
    </source>
</evidence>
<reference evidence="9 10" key="1">
    <citation type="journal article" date="2011" name="EMBO J.">
        <title>Structural diversity of bacterial flagellar motors.</title>
        <authorList>
            <person name="Chen S."/>
            <person name="Beeby M."/>
            <person name="Murphy G.E."/>
            <person name="Leadbetter J.R."/>
            <person name="Hendrixson D.R."/>
            <person name="Briegel A."/>
            <person name="Li Z."/>
            <person name="Shi J."/>
            <person name="Tocheva E.I."/>
            <person name="Muller A."/>
            <person name="Dobro M.J."/>
            <person name="Jensen G.J."/>
        </authorList>
    </citation>
    <scope>NUCLEOTIDE SEQUENCE [LARGE SCALE GENOMIC DNA]</scope>
    <source>
        <strain evidence="9 10">DSM 6540</strain>
    </source>
</reference>
<dbReference type="EMBL" id="AFGF01000019">
    <property type="protein sequence ID" value="EGO65318.1"/>
    <property type="molecule type" value="Genomic_DNA"/>
</dbReference>
<dbReference type="Pfam" id="PF01416">
    <property type="entry name" value="PseudoU_synth_1"/>
    <property type="match status" value="2"/>
</dbReference>
<keyword evidence="10" id="KW-1185">Reference proteome</keyword>
<comment type="similarity">
    <text evidence="1 4 7">Belongs to the tRNA pseudouridine synthase TruA family.</text>
</comment>
<evidence type="ECO:0000259" key="8">
    <source>
        <dbReference type="Pfam" id="PF01416"/>
    </source>
</evidence>